<sequence length="133" mass="14789">MQREFRALLRADAVISAAVGGRIDWTGAAQEVGEPSIRLHLVSGGRSYHSTGPAGLFQDRVQLDIWTLDAESRAEIGWAVEALLSGFRGDRGATAFRGVFIDFIRETGGEMKEGGAYLYRRQIDFMINWKRIV</sequence>
<dbReference type="Proteomes" id="UP000283786">
    <property type="component" value="Chromosome"/>
</dbReference>
<proteinExistence type="predicted"/>
<name>A0A418SDS5_9RHOB</name>
<organism evidence="1 2">
    <name type="scientific">Pseudooceanicola algae</name>
    <dbReference type="NCBI Taxonomy" id="1537215"/>
    <lineage>
        <taxon>Bacteria</taxon>
        <taxon>Pseudomonadati</taxon>
        <taxon>Pseudomonadota</taxon>
        <taxon>Alphaproteobacteria</taxon>
        <taxon>Rhodobacterales</taxon>
        <taxon>Paracoccaceae</taxon>
        <taxon>Pseudooceanicola</taxon>
    </lineage>
</organism>
<evidence type="ECO:0000313" key="2">
    <source>
        <dbReference type="Proteomes" id="UP000283786"/>
    </source>
</evidence>
<keyword evidence="2" id="KW-1185">Reference proteome</keyword>
<protein>
    <recommendedName>
        <fullName evidence="3">DUF3168 domain-containing protein</fullName>
    </recommendedName>
</protein>
<evidence type="ECO:0000313" key="1">
    <source>
        <dbReference type="EMBL" id="QPM89381.1"/>
    </source>
</evidence>
<dbReference type="EMBL" id="CP060436">
    <property type="protein sequence ID" value="QPM89381.1"/>
    <property type="molecule type" value="Genomic_DNA"/>
</dbReference>
<accession>A0A418SDS5</accession>
<dbReference type="Pfam" id="PF11367">
    <property type="entry name" value="Tail_completion_gp17"/>
    <property type="match status" value="1"/>
</dbReference>
<dbReference type="AlphaFoldDB" id="A0A418SDS5"/>
<gene>
    <name evidence="1" type="ORF">PSAL_005970</name>
</gene>
<dbReference type="InterPro" id="IPR021508">
    <property type="entry name" value="Gp17-like"/>
</dbReference>
<dbReference type="KEGG" id="palw:PSAL_005970"/>
<reference evidence="1 2" key="1">
    <citation type="submission" date="2020-08" db="EMBL/GenBank/DDBJ databases">
        <title>Genome sequence of Rhodobacteraceae bacterium Lw-13e.</title>
        <authorList>
            <person name="Poehlein A."/>
            <person name="Wolter L."/>
            <person name="Daniel R."/>
            <person name="Brinkhoff T."/>
        </authorList>
    </citation>
    <scope>NUCLEOTIDE SEQUENCE [LARGE SCALE GENOMIC DNA]</scope>
    <source>
        <strain evidence="1 2">Lw-13e</strain>
    </source>
</reference>
<evidence type="ECO:0008006" key="3">
    <source>
        <dbReference type="Google" id="ProtNLM"/>
    </source>
</evidence>
<dbReference type="RefSeq" id="WP_119840332.1">
    <property type="nucleotide sequence ID" value="NZ_CP060436.1"/>
</dbReference>
<dbReference type="OrthoDB" id="7950654at2"/>